<dbReference type="Gene3D" id="1.20.1720.10">
    <property type="entry name" value="Multidrug resistance protein D"/>
    <property type="match status" value="1"/>
</dbReference>
<feature type="transmembrane region" description="Helical" evidence="7">
    <location>
        <begin position="479"/>
        <end position="498"/>
    </location>
</feature>
<evidence type="ECO:0000313" key="10">
    <source>
        <dbReference type="Proteomes" id="UP001500571"/>
    </source>
</evidence>
<dbReference type="SUPFAM" id="SSF103473">
    <property type="entry name" value="MFS general substrate transporter"/>
    <property type="match status" value="1"/>
</dbReference>
<dbReference type="Gene3D" id="1.20.1250.20">
    <property type="entry name" value="MFS general substrate transporter like domains"/>
    <property type="match status" value="1"/>
</dbReference>
<evidence type="ECO:0000256" key="1">
    <source>
        <dbReference type="ARBA" id="ARBA00004651"/>
    </source>
</evidence>
<feature type="transmembrane region" description="Helical" evidence="7">
    <location>
        <begin position="114"/>
        <end position="137"/>
    </location>
</feature>
<accession>A0ABN2QDI6</accession>
<organism evidence="9 10">
    <name type="scientific">Nocardioides panacihumi</name>
    <dbReference type="NCBI Taxonomy" id="400774"/>
    <lineage>
        <taxon>Bacteria</taxon>
        <taxon>Bacillati</taxon>
        <taxon>Actinomycetota</taxon>
        <taxon>Actinomycetes</taxon>
        <taxon>Propionibacteriales</taxon>
        <taxon>Nocardioidaceae</taxon>
        <taxon>Nocardioides</taxon>
    </lineage>
</organism>
<keyword evidence="10" id="KW-1185">Reference proteome</keyword>
<feature type="domain" description="Major facilitator superfamily (MFS) profile" evidence="8">
    <location>
        <begin position="26"/>
        <end position="503"/>
    </location>
</feature>
<keyword evidence="5 7" id="KW-1133">Transmembrane helix</keyword>
<feature type="transmembrane region" description="Helical" evidence="7">
    <location>
        <begin position="179"/>
        <end position="200"/>
    </location>
</feature>
<feature type="transmembrane region" description="Helical" evidence="7">
    <location>
        <begin position="345"/>
        <end position="364"/>
    </location>
</feature>
<evidence type="ECO:0000313" key="9">
    <source>
        <dbReference type="EMBL" id="GAA1950157.1"/>
    </source>
</evidence>
<feature type="transmembrane region" description="Helical" evidence="7">
    <location>
        <begin position="212"/>
        <end position="231"/>
    </location>
</feature>
<feature type="transmembrane region" description="Helical" evidence="7">
    <location>
        <begin position="149"/>
        <end position="167"/>
    </location>
</feature>
<evidence type="ECO:0000256" key="5">
    <source>
        <dbReference type="ARBA" id="ARBA00022989"/>
    </source>
</evidence>
<keyword evidence="3" id="KW-1003">Cell membrane</keyword>
<dbReference type="InterPro" id="IPR011701">
    <property type="entry name" value="MFS"/>
</dbReference>
<dbReference type="PANTHER" id="PTHR23501:SF197">
    <property type="entry name" value="COMD"/>
    <property type="match status" value="1"/>
</dbReference>
<keyword evidence="4 7" id="KW-0812">Transmembrane</keyword>
<dbReference type="CDD" id="cd17502">
    <property type="entry name" value="MFS_Azr1_MDR_like"/>
    <property type="match status" value="1"/>
</dbReference>
<reference evidence="9 10" key="1">
    <citation type="journal article" date="2019" name="Int. J. Syst. Evol. Microbiol.">
        <title>The Global Catalogue of Microorganisms (GCM) 10K type strain sequencing project: providing services to taxonomists for standard genome sequencing and annotation.</title>
        <authorList>
            <consortium name="The Broad Institute Genomics Platform"/>
            <consortium name="The Broad Institute Genome Sequencing Center for Infectious Disease"/>
            <person name="Wu L."/>
            <person name="Ma J."/>
        </authorList>
    </citation>
    <scope>NUCLEOTIDE SEQUENCE [LARGE SCALE GENOMIC DNA]</scope>
    <source>
        <strain evidence="9 10">JCM 15309</strain>
    </source>
</reference>
<dbReference type="InterPro" id="IPR036259">
    <property type="entry name" value="MFS_trans_sf"/>
</dbReference>
<proteinExistence type="predicted"/>
<evidence type="ECO:0000256" key="3">
    <source>
        <dbReference type="ARBA" id="ARBA00022475"/>
    </source>
</evidence>
<dbReference type="PANTHER" id="PTHR23501">
    <property type="entry name" value="MAJOR FACILITATOR SUPERFAMILY"/>
    <property type="match status" value="1"/>
</dbReference>
<comment type="subcellular location">
    <subcellularLocation>
        <location evidence="1">Cell membrane</location>
        <topology evidence="1">Multi-pass membrane protein</topology>
    </subcellularLocation>
</comment>
<evidence type="ECO:0000256" key="4">
    <source>
        <dbReference type="ARBA" id="ARBA00022692"/>
    </source>
</evidence>
<feature type="transmembrane region" description="Helical" evidence="7">
    <location>
        <begin position="24"/>
        <end position="48"/>
    </location>
</feature>
<protein>
    <submittedName>
        <fullName evidence="9">MDR family MFS transporter</fullName>
    </submittedName>
</protein>
<evidence type="ECO:0000256" key="7">
    <source>
        <dbReference type="SAM" id="Phobius"/>
    </source>
</evidence>
<evidence type="ECO:0000259" key="8">
    <source>
        <dbReference type="PROSITE" id="PS50850"/>
    </source>
</evidence>
<keyword evidence="6 7" id="KW-0472">Membrane</keyword>
<dbReference type="PROSITE" id="PS50850">
    <property type="entry name" value="MFS"/>
    <property type="match status" value="1"/>
</dbReference>
<dbReference type="InterPro" id="IPR004638">
    <property type="entry name" value="EmrB-like"/>
</dbReference>
<dbReference type="Proteomes" id="UP001500571">
    <property type="component" value="Unassembled WGS sequence"/>
</dbReference>
<dbReference type="NCBIfam" id="TIGR00711">
    <property type="entry name" value="efflux_EmrB"/>
    <property type="match status" value="1"/>
</dbReference>
<dbReference type="InterPro" id="IPR020846">
    <property type="entry name" value="MFS_dom"/>
</dbReference>
<feature type="transmembrane region" description="Helical" evidence="7">
    <location>
        <begin position="320"/>
        <end position="338"/>
    </location>
</feature>
<dbReference type="EMBL" id="BAAAPB010000001">
    <property type="protein sequence ID" value="GAA1950157.1"/>
    <property type="molecule type" value="Genomic_DNA"/>
</dbReference>
<gene>
    <name evidence="9" type="ORF">GCM10009798_06770</name>
</gene>
<sequence length="684" mass="71744">MTAATVEEVAPGDSEANLQGAARIAAFALIAGGMLLAALDSTIVSTALPTIVGDLGGASHLSWVVTAYMLTETVATALGGKLGDLYGRKTIFMVSIVIFVGASALAGASGSMTWLIVARAIQGLGGGGLTVTATAMIADIIPLRDRGKYQGALGAVFGVTTVIGPFLGGVFTDNLSWRWVFYVNVPIAIVILIGAVKLLPSVKGDGRPVIDYWGITWITAASTMLVLGTTWGGSEYAWGSATIIGLFVGAAVALVLFVWAESRAASPILPLRLFRANVFTVSCVLSFIVGFALMGTMTYLPTFMQYCLGVSATASGVRTFPMVVGLLVASIVAGNVVSTTGRYKIFPIVGGAVMAVGAYLLSRLDQHSGVWATSVAMLVLGVGIGLSMQVLVLIVQNTVEYADLGVATSAVSFFRTMGSTFGAAVLGSVYTNALGDRLPGALAAAGVPPSAVSTPDALNALPAEVADIVRTAYADSFQVVFAAAIPLALLAMVLAMFLKQVPLRGLVAPTAGEVGRGFGMPDDRSNIEQLEAQIVSVVRSRRAVAIRDRILARDDIPNDAMVWAVMETAIHTYRHGEGPTIEQMAERHLLPPGVLRPSLDTAIADGLLVEVGDGTDGFALTDEGTATVRRILAALHDGLVREIEAEYGRTLDETERRDVGRVAWRLANERMALEYEARHRRDLV</sequence>
<feature type="transmembrane region" description="Helical" evidence="7">
    <location>
        <begin position="237"/>
        <end position="259"/>
    </location>
</feature>
<evidence type="ECO:0000256" key="6">
    <source>
        <dbReference type="ARBA" id="ARBA00023136"/>
    </source>
</evidence>
<feature type="transmembrane region" description="Helical" evidence="7">
    <location>
        <begin position="370"/>
        <end position="394"/>
    </location>
</feature>
<feature type="transmembrane region" description="Helical" evidence="7">
    <location>
        <begin position="279"/>
        <end position="300"/>
    </location>
</feature>
<evidence type="ECO:0000256" key="2">
    <source>
        <dbReference type="ARBA" id="ARBA00022448"/>
    </source>
</evidence>
<feature type="transmembrane region" description="Helical" evidence="7">
    <location>
        <begin position="60"/>
        <end position="78"/>
    </location>
</feature>
<feature type="transmembrane region" description="Helical" evidence="7">
    <location>
        <begin position="90"/>
        <end position="108"/>
    </location>
</feature>
<comment type="caution">
    <text evidence="9">The sequence shown here is derived from an EMBL/GenBank/DDBJ whole genome shotgun (WGS) entry which is preliminary data.</text>
</comment>
<name>A0ABN2QDI6_9ACTN</name>
<dbReference type="Pfam" id="PF07690">
    <property type="entry name" value="MFS_1"/>
    <property type="match status" value="1"/>
</dbReference>
<keyword evidence="2" id="KW-0813">Transport</keyword>